<feature type="site" description="Interaction with DNA" evidence="10">
    <location>
        <position position="33"/>
    </location>
</feature>
<dbReference type="InterPro" id="IPR003601">
    <property type="entry name" value="Topo_IA_2"/>
</dbReference>
<feature type="domain" description="Topo IA-type catalytic" evidence="13">
    <location>
        <begin position="127"/>
        <end position="551"/>
    </location>
</feature>
<evidence type="ECO:0000256" key="10">
    <source>
        <dbReference type="HAMAP-Rule" id="MF_00952"/>
    </source>
</evidence>
<dbReference type="InterPro" id="IPR023405">
    <property type="entry name" value="Topo_IA_core_domain"/>
</dbReference>
<evidence type="ECO:0000256" key="4">
    <source>
        <dbReference type="ARBA" id="ARBA00022771"/>
    </source>
</evidence>
<sequence length="745" mass="85652">MGYNLVVVESPAKAKTIGKYLGQGYQVQSSLGHFRDLPKKELAVDVENNFEPTYVITNKKAVNNLEEHYQNADMVYIASDPDREGEAIGWHVKKVLDLDTGEYQRVTFNEITKTGIKRGIENPRDIDMDRVNSQQTRRILDRLVGYKLSPLLWKFIRRGLSAGRVQSVALKMVVELEREIEAFEPDDYWTIKGDFADNLEGFKLNKVADEKIKKARLWEKKKVNTLEENLAQGDQFEITGLNTEQKKKYPYPPFTTSTLQQTAYKTLRFSSKKTMYLAQQLYEGIEVNGETVGLITYMRTDSVRVSNQAKGQAQKYIKDRFGEEYTYSYSRSVSKNAQDGHEAIRPTSIYRTPQKVRGSLTEDQYKLYNLIWNSFLNSQLAPMEYQQLEILTEKDNYQFRGLVNKITFDGYFSNLNSDNSNYKSELPTLKEGETVDLSKLDIKDKQTKPPKRYTESRMVKTLEKENIGRPSTFSNIISTLKKRKYVKVSKGKFYPTTLGITVNDFLVDHFPNLINIDFTAEMEEGLDAISKGDKNWKEYLQQFWEQFEPELEELEEKEVDKTEYQIKTDMKCSECGADMVLKEGKTGKFLGCSNYPDCNNTVNIPDGIRIDSRQIKDNYLKVKDRIEKKRKEAEEKKKNIVETDYTCSNGNPLVVREGRQGKFLGCSEFPNCGCGDTVSIPDGFELPKGEKIEIKADLEKYKEEGGKYGHCPECGGLLRKITTKRGSFLGCSNYPKCKHTEQLDD</sequence>
<dbReference type="InterPro" id="IPR023406">
    <property type="entry name" value="Topo_IA_AS"/>
</dbReference>
<dbReference type="EMBL" id="JAFBDQ010000012">
    <property type="protein sequence ID" value="MBM7557438.1"/>
    <property type="molecule type" value="Genomic_DNA"/>
</dbReference>
<dbReference type="GO" id="GO:0005694">
    <property type="term" value="C:chromosome"/>
    <property type="evidence" value="ECO:0007669"/>
    <property type="project" value="InterPro"/>
</dbReference>
<dbReference type="Gene3D" id="3.30.65.10">
    <property type="entry name" value="Bacterial Topoisomerase I, domain 1"/>
    <property type="match status" value="3"/>
</dbReference>
<keyword evidence="15" id="KW-1185">Reference proteome</keyword>
<dbReference type="GO" id="GO:0003677">
    <property type="term" value="F:DNA binding"/>
    <property type="evidence" value="ECO:0007669"/>
    <property type="project" value="UniProtKB-KW"/>
</dbReference>
<name>A0A939BPY5_9FIRM</name>
<gene>
    <name evidence="10" type="primary">topA</name>
    <name evidence="14" type="ORF">JOC47_002304</name>
</gene>
<evidence type="ECO:0000259" key="12">
    <source>
        <dbReference type="PROSITE" id="PS50880"/>
    </source>
</evidence>
<dbReference type="EC" id="5.6.2.1" evidence="10"/>
<evidence type="ECO:0000256" key="5">
    <source>
        <dbReference type="ARBA" id="ARBA00022833"/>
    </source>
</evidence>
<keyword evidence="4" id="KW-0863">Zinc-finger</keyword>
<dbReference type="PROSITE" id="PS00396">
    <property type="entry name" value="TOPO_IA_1"/>
    <property type="match status" value="1"/>
</dbReference>
<comment type="similarity">
    <text evidence="2 10">Belongs to the type IA topoisomerase family.</text>
</comment>
<dbReference type="Pfam" id="PF01396">
    <property type="entry name" value="Zn_ribbon_Top1"/>
    <property type="match status" value="3"/>
</dbReference>
<dbReference type="CDD" id="cd00186">
    <property type="entry name" value="TOP1Ac"/>
    <property type="match status" value="1"/>
</dbReference>
<keyword evidence="11" id="KW-0175">Coiled coil</keyword>
<dbReference type="PANTHER" id="PTHR42785:SF1">
    <property type="entry name" value="DNA TOPOISOMERASE"/>
    <property type="match status" value="1"/>
</dbReference>
<dbReference type="GO" id="GO:0008270">
    <property type="term" value="F:zinc ion binding"/>
    <property type="evidence" value="ECO:0007669"/>
    <property type="project" value="UniProtKB-KW"/>
</dbReference>
<dbReference type="InterPro" id="IPR005733">
    <property type="entry name" value="TopoI_bac-type"/>
</dbReference>
<keyword evidence="7 10" id="KW-0799">Topoisomerase</keyword>
<dbReference type="InterPro" id="IPR013826">
    <property type="entry name" value="Topo_IA_cen_sub3"/>
</dbReference>
<comment type="caution">
    <text evidence="14">The sequence shown here is derived from an EMBL/GenBank/DDBJ whole genome shotgun (WGS) entry which is preliminary data.</text>
</comment>
<dbReference type="InterPro" id="IPR000380">
    <property type="entry name" value="Topo_IA"/>
</dbReference>
<keyword evidence="3" id="KW-0479">Metal-binding</keyword>
<dbReference type="HAMAP" id="MF_00952">
    <property type="entry name" value="Topoisom_1_prok"/>
    <property type="match status" value="1"/>
</dbReference>
<dbReference type="Gene3D" id="1.10.460.10">
    <property type="entry name" value="Topoisomerase I, domain 2"/>
    <property type="match status" value="1"/>
</dbReference>
<feature type="site" description="Interaction with DNA" evidence="10">
    <location>
        <position position="483"/>
    </location>
</feature>
<evidence type="ECO:0000256" key="6">
    <source>
        <dbReference type="ARBA" id="ARBA00022842"/>
    </source>
</evidence>
<feature type="coiled-coil region" evidence="11">
    <location>
        <begin position="616"/>
        <end position="643"/>
    </location>
</feature>
<dbReference type="GO" id="GO:0006265">
    <property type="term" value="P:DNA topological change"/>
    <property type="evidence" value="ECO:0007669"/>
    <property type="project" value="UniProtKB-UniRule"/>
</dbReference>
<dbReference type="SMART" id="SM00436">
    <property type="entry name" value="TOP1Bc"/>
    <property type="match status" value="1"/>
</dbReference>
<feature type="domain" description="Toprim" evidence="12">
    <location>
        <begin position="3"/>
        <end position="111"/>
    </location>
</feature>
<feature type="region of interest" description="Interaction with DNA" evidence="10">
    <location>
        <begin position="161"/>
        <end position="166"/>
    </location>
</feature>
<dbReference type="InterPro" id="IPR028612">
    <property type="entry name" value="Topoisom_1_IA"/>
</dbReference>
<feature type="site" description="Interaction with DNA" evidence="10">
    <location>
        <position position="138"/>
    </location>
</feature>
<feature type="site" description="Interaction with DNA" evidence="10">
    <location>
        <position position="141"/>
    </location>
</feature>
<comment type="subunit">
    <text evidence="10">Monomer.</text>
</comment>
<evidence type="ECO:0000256" key="11">
    <source>
        <dbReference type="SAM" id="Coils"/>
    </source>
</evidence>
<dbReference type="PROSITE" id="PS50880">
    <property type="entry name" value="TOPRIM"/>
    <property type="match status" value="1"/>
</dbReference>
<feature type="site" description="Interaction with DNA" evidence="10">
    <location>
        <position position="146"/>
    </location>
</feature>
<dbReference type="AlphaFoldDB" id="A0A939BPY5"/>
<dbReference type="InterPro" id="IPR003602">
    <property type="entry name" value="Topo_IA_DNA-bd_dom"/>
</dbReference>
<evidence type="ECO:0000313" key="15">
    <source>
        <dbReference type="Proteomes" id="UP000774000"/>
    </source>
</evidence>
<dbReference type="Pfam" id="PF01131">
    <property type="entry name" value="Topoisom_bac"/>
    <property type="match status" value="1"/>
</dbReference>
<feature type="site" description="Interaction with DNA" evidence="10">
    <location>
        <position position="299"/>
    </location>
</feature>
<dbReference type="InterPro" id="IPR013498">
    <property type="entry name" value="Topo_IA_Znf"/>
</dbReference>
<dbReference type="PRINTS" id="PR00417">
    <property type="entry name" value="PRTPISMRASEI"/>
</dbReference>
<dbReference type="GO" id="GO:0003917">
    <property type="term" value="F:DNA topoisomerase type I (single strand cut, ATP-independent) activity"/>
    <property type="evidence" value="ECO:0007669"/>
    <property type="project" value="UniProtKB-UniRule"/>
</dbReference>
<dbReference type="SUPFAM" id="SSF56712">
    <property type="entry name" value="Prokaryotic type I DNA topoisomerase"/>
    <property type="match status" value="1"/>
</dbReference>
<dbReference type="InterPro" id="IPR006171">
    <property type="entry name" value="TOPRIM_dom"/>
</dbReference>
<dbReference type="SMART" id="SM00493">
    <property type="entry name" value="TOPRIM"/>
    <property type="match status" value="1"/>
</dbReference>
<evidence type="ECO:0000256" key="2">
    <source>
        <dbReference type="ARBA" id="ARBA00009446"/>
    </source>
</evidence>
<dbReference type="SMART" id="SM00437">
    <property type="entry name" value="TOP1Ac"/>
    <property type="match status" value="1"/>
</dbReference>
<dbReference type="Gene3D" id="2.70.20.10">
    <property type="entry name" value="Topoisomerase I, domain 3"/>
    <property type="match status" value="1"/>
</dbReference>
<comment type="function">
    <text evidence="10">Releases the supercoiling and torsional tension of DNA, which is introduced during the DNA replication and transcription, by transiently cleaving and rejoining one strand of the DNA duplex. Introduces a single-strand break via transesterification at a target site in duplex DNA. The scissile phosphodiester is attacked by the catalytic tyrosine of the enzyme, resulting in the formation of a DNA-(5'-phosphotyrosyl)-enzyme intermediate and the expulsion of a 3'-OH DNA strand. The free DNA strand then undergoes passage around the unbroken strand, thus removing DNA supercoils. Finally, in the religation step, the DNA 3'-OH attacks the covalent intermediate to expel the active-site tyrosine and restore the DNA phosphodiester backbone.</text>
</comment>
<keyword evidence="9 10" id="KW-0413">Isomerase</keyword>
<dbReference type="Gene3D" id="1.10.290.10">
    <property type="entry name" value="Topoisomerase I, domain 4"/>
    <property type="match status" value="1"/>
</dbReference>
<evidence type="ECO:0000256" key="1">
    <source>
        <dbReference type="ARBA" id="ARBA00000213"/>
    </source>
</evidence>
<dbReference type="PROSITE" id="PS52039">
    <property type="entry name" value="TOPO_IA_2"/>
    <property type="match status" value="1"/>
</dbReference>
<dbReference type="InterPro" id="IPR013824">
    <property type="entry name" value="Topo_IA_cen_sub1"/>
</dbReference>
<organism evidence="14 15">
    <name type="scientific">Halanaerobacter jeridensis</name>
    <dbReference type="NCBI Taxonomy" id="706427"/>
    <lineage>
        <taxon>Bacteria</taxon>
        <taxon>Bacillati</taxon>
        <taxon>Bacillota</taxon>
        <taxon>Clostridia</taxon>
        <taxon>Halanaerobiales</taxon>
        <taxon>Halobacteroidaceae</taxon>
        <taxon>Halanaerobacter</taxon>
    </lineage>
</organism>
<dbReference type="PANTHER" id="PTHR42785">
    <property type="entry name" value="DNA TOPOISOMERASE, TYPE IA, CORE"/>
    <property type="match status" value="1"/>
</dbReference>
<evidence type="ECO:0000256" key="3">
    <source>
        <dbReference type="ARBA" id="ARBA00022723"/>
    </source>
</evidence>
<keyword evidence="6" id="KW-0460">Magnesium</keyword>
<dbReference type="InterPro" id="IPR013497">
    <property type="entry name" value="Topo_IA_cen"/>
</dbReference>
<comment type="catalytic activity">
    <reaction evidence="1 10">
        <text>ATP-independent breakage of single-stranded DNA, followed by passage and rejoining.</text>
        <dbReference type="EC" id="5.6.2.1"/>
    </reaction>
</comment>
<feature type="active site" description="O-(5'-phospho-DNA)-tyrosine intermediate" evidence="10">
    <location>
        <position position="297"/>
    </location>
</feature>
<dbReference type="CDD" id="cd03363">
    <property type="entry name" value="TOPRIM_TopoIA_TopoI"/>
    <property type="match status" value="1"/>
</dbReference>
<dbReference type="InterPro" id="IPR034149">
    <property type="entry name" value="TOPRIM_TopoI"/>
</dbReference>
<keyword evidence="5" id="KW-0862">Zinc</keyword>
<evidence type="ECO:0000256" key="8">
    <source>
        <dbReference type="ARBA" id="ARBA00023125"/>
    </source>
</evidence>
<evidence type="ECO:0000256" key="7">
    <source>
        <dbReference type="ARBA" id="ARBA00023029"/>
    </source>
</evidence>
<feature type="site" description="Interaction with DNA" evidence="10">
    <location>
        <position position="137"/>
    </location>
</feature>
<dbReference type="RefSeq" id="WP_204702187.1">
    <property type="nucleotide sequence ID" value="NZ_JAFBDQ010000012.1"/>
</dbReference>
<feature type="site" description="Interaction with DNA" evidence="10">
    <location>
        <position position="153"/>
    </location>
</feature>
<dbReference type="Proteomes" id="UP000774000">
    <property type="component" value="Unassembled WGS sequence"/>
</dbReference>
<evidence type="ECO:0000256" key="9">
    <source>
        <dbReference type="ARBA" id="ARBA00023235"/>
    </source>
</evidence>
<dbReference type="SUPFAM" id="SSF57783">
    <property type="entry name" value="Zinc beta-ribbon"/>
    <property type="match status" value="3"/>
</dbReference>
<accession>A0A939BPY5</accession>
<dbReference type="NCBIfam" id="TIGR01051">
    <property type="entry name" value="topA_bact"/>
    <property type="match status" value="1"/>
</dbReference>
<protein>
    <recommendedName>
        <fullName evidence="10">DNA topoisomerase 1</fullName>
        <ecNumber evidence="10">5.6.2.1</ecNumber>
    </recommendedName>
    <alternativeName>
        <fullName evidence="10">DNA topoisomerase I</fullName>
    </alternativeName>
</protein>
<evidence type="ECO:0000259" key="13">
    <source>
        <dbReference type="PROSITE" id="PS52039"/>
    </source>
</evidence>
<dbReference type="InterPro" id="IPR013825">
    <property type="entry name" value="Topo_IA_cen_sub2"/>
</dbReference>
<reference evidence="14" key="1">
    <citation type="submission" date="2021-01" db="EMBL/GenBank/DDBJ databases">
        <title>Genomic Encyclopedia of Type Strains, Phase IV (KMG-IV): sequencing the most valuable type-strain genomes for metagenomic binning, comparative biology and taxonomic classification.</title>
        <authorList>
            <person name="Goeker M."/>
        </authorList>
    </citation>
    <scope>NUCLEOTIDE SEQUENCE</scope>
    <source>
        <strain evidence="14">DSM 23230</strain>
    </source>
</reference>
<dbReference type="Pfam" id="PF01751">
    <property type="entry name" value="Toprim"/>
    <property type="match status" value="1"/>
</dbReference>
<dbReference type="Gene3D" id="3.40.50.140">
    <property type="match status" value="1"/>
</dbReference>
<keyword evidence="8 10" id="KW-0238">DNA-binding</keyword>
<evidence type="ECO:0000313" key="14">
    <source>
        <dbReference type="EMBL" id="MBM7557438.1"/>
    </source>
</evidence>
<proteinExistence type="inferred from homology"/>